<evidence type="ECO:0000313" key="14">
    <source>
        <dbReference type="RefSeq" id="XP_021037431.1"/>
    </source>
</evidence>
<protein>
    <recommendedName>
        <fullName evidence="9">Tyrosine-protein phosphatase non-receptor type 20</fullName>
        <ecNumber evidence="3">3.1.3.48</ecNumber>
    </recommendedName>
</protein>
<evidence type="ECO:0000256" key="1">
    <source>
        <dbReference type="ARBA" id="ARBA00004123"/>
    </source>
</evidence>
<sequence length="426" mass="49001">MSSPRKVRGKTGRDNDEDEDNSGNLNLRKSLPSSSQKMTPTKPIFGNKVNSENVKPSHHLSFSNKYELVYPEPLESDNDETVWNVSDLSVRNRWSSVDSETAGPSKTVSPVLSGSSRLSKDTETSVSEKELTQLAQIRPLIFNNSARSAMRDCLNTLQKKEELDIIREFLELEQMTLPDDFNSGNTLQNRDKNRYRDILPYDSTRVPLGKNKDYINASYIRIVNHEEEYFYIATQGPLPETIEDFWQMVLENNCNVIAMITREIECGVIKCYSYWPISLKEPLEFEHFSVFLETFHVTQYFTVRVFQIVKKSTGKSQCVKHLQFTKWPDHGTPASADFFIKYVRYVRKSHITGPLLVHCSAGVGRTGVFICVDVVFSAIEKNYSFNIMNIVTQMRKQRSGMIQTKEQYQFCYEIVLEVLQNLLALN</sequence>
<evidence type="ECO:0000256" key="9">
    <source>
        <dbReference type="ARBA" id="ARBA00072470"/>
    </source>
</evidence>
<keyword evidence="6" id="KW-0539">Nucleus</keyword>
<comment type="catalytic activity">
    <reaction evidence="7">
        <text>O-phospho-L-tyrosyl-[protein] + H2O = L-tyrosyl-[protein] + phosphate</text>
        <dbReference type="Rhea" id="RHEA:10684"/>
        <dbReference type="Rhea" id="RHEA-COMP:10136"/>
        <dbReference type="Rhea" id="RHEA-COMP:20101"/>
        <dbReference type="ChEBI" id="CHEBI:15377"/>
        <dbReference type="ChEBI" id="CHEBI:43474"/>
        <dbReference type="ChEBI" id="CHEBI:46858"/>
        <dbReference type="ChEBI" id="CHEBI:61978"/>
        <dbReference type="EC" id="3.1.3.48"/>
    </reaction>
</comment>
<feature type="domain" description="Tyrosine specific protein phosphatases" evidence="12">
    <location>
        <begin position="337"/>
        <end position="409"/>
    </location>
</feature>
<keyword evidence="4" id="KW-0378">Hydrolase</keyword>
<dbReference type="InterPro" id="IPR003595">
    <property type="entry name" value="Tyr_Pase_cat"/>
</dbReference>
<gene>
    <name evidence="14 15 16" type="primary">Ptpn20</name>
</gene>
<dbReference type="Proteomes" id="UP000515126">
    <property type="component" value="Chromosome 14"/>
</dbReference>
<dbReference type="FunFam" id="3.90.190.10:FF:000102">
    <property type="entry name" value="Receptor-type tyrosine-protein phosphatase"/>
    <property type="match status" value="1"/>
</dbReference>
<evidence type="ECO:0000256" key="7">
    <source>
        <dbReference type="ARBA" id="ARBA00051722"/>
    </source>
</evidence>
<dbReference type="CTD" id="26095"/>
<dbReference type="GO" id="GO:0004725">
    <property type="term" value="F:protein tyrosine phosphatase activity"/>
    <property type="evidence" value="ECO:0007669"/>
    <property type="project" value="UniProtKB-EC"/>
</dbReference>
<reference evidence="14 15" key="1">
    <citation type="submission" date="2025-04" db="UniProtKB">
        <authorList>
            <consortium name="RefSeq"/>
        </authorList>
    </citation>
    <scope>IDENTIFICATION</scope>
</reference>
<dbReference type="EC" id="3.1.3.48" evidence="3"/>
<keyword evidence="13" id="KW-1185">Reference proteome</keyword>
<accession>A0A6P5R5G6</accession>
<dbReference type="PROSITE" id="PS50055">
    <property type="entry name" value="TYR_PHOSPHATASE_PTP"/>
    <property type="match status" value="1"/>
</dbReference>
<evidence type="ECO:0000256" key="5">
    <source>
        <dbReference type="ARBA" id="ARBA00022912"/>
    </source>
</evidence>
<dbReference type="AlphaFoldDB" id="A0A6P5R5G6"/>
<dbReference type="PRINTS" id="PR00700">
    <property type="entry name" value="PRTYPHPHTASE"/>
</dbReference>
<evidence type="ECO:0000256" key="6">
    <source>
        <dbReference type="ARBA" id="ARBA00023242"/>
    </source>
</evidence>
<evidence type="ECO:0000256" key="4">
    <source>
        <dbReference type="ARBA" id="ARBA00022801"/>
    </source>
</evidence>
<dbReference type="GO" id="GO:0034451">
    <property type="term" value="C:centriolar satellite"/>
    <property type="evidence" value="ECO:0007669"/>
    <property type="project" value="Ensembl"/>
</dbReference>
<dbReference type="PANTHER" id="PTHR46900">
    <property type="entry name" value="TYROSINE-PROTEIN PHOSPHATASE NON-RECEPTOR TYPE 13"/>
    <property type="match status" value="1"/>
</dbReference>
<feature type="compositionally biased region" description="Polar residues" evidence="10">
    <location>
        <begin position="22"/>
        <end position="39"/>
    </location>
</feature>
<dbReference type="GO" id="GO:0005634">
    <property type="term" value="C:nucleus"/>
    <property type="evidence" value="ECO:0007669"/>
    <property type="project" value="UniProtKB-SubCell"/>
</dbReference>
<evidence type="ECO:0000313" key="13">
    <source>
        <dbReference type="Proteomes" id="UP000515126"/>
    </source>
</evidence>
<dbReference type="PROSITE" id="PS00383">
    <property type="entry name" value="TYR_PHOSPHATASE_1"/>
    <property type="match status" value="1"/>
</dbReference>
<evidence type="ECO:0000256" key="8">
    <source>
        <dbReference type="ARBA" id="ARBA00058215"/>
    </source>
</evidence>
<name>A0A6P5R5G6_MUSCR</name>
<dbReference type="KEGG" id="mcal:110309241"/>
<dbReference type="InterPro" id="IPR029021">
    <property type="entry name" value="Prot-tyrosine_phosphatase-like"/>
</dbReference>
<organism evidence="13 14">
    <name type="scientific">Mus caroli</name>
    <name type="common">Ryukyu mouse</name>
    <name type="synonym">Ricefield mouse</name>
    <dbReference type="NCBI Taxonomy" id="10089"/>
    <lineage>
        <taxon>Eukaryota</taxon>
        <taxon>Metazoa</taxon>
        <taxon>Chordata</taxon>
        <taxon>Craniata</taxon>
        <taxon>Vertebrata</taxon>
        <taxon>Euteleostomi</taxon>
        <taxon>Mammalia</taxon>
        <taxon>Eutheria</taxon>
        <taxon>Euarchontoglires</taxon>
        <taxon>Glires</taxon>
        <taxon>Rodentia</taxon>
        <taxon>Myomorpha</taxon>
        <taxon>Muroidea</taxon>
        <taxon>Muridae</taxon>
        <taxon>Murinae</taxon>
        <taxon>Mus</taxon>
        <taxon>Mus</taxon>
    </lineage>
</organism>
<proteinExistence type="inferred from homology"/>
<dbReference type="SMART" id="SM00404">
    <property type="entry name" value="PTPc_motif"/>
    <property type="match status" value="1"/>
</dbReference>
<feature type="region of interest" description="Disordered" evidence="10">
    <location>
        <begin position="94"/>
        <end position="124"/>
    </location>
</feature>
<feature type="region of interest" description="Disordered" evidence="10">
    <location>
        <begin position="1"/>
        <end position="52"/>
    </location>
</feature>
<comment type="similarity">
    <text evidence="2">Belongs to the protein-tyrosine phosphatase family. Non-receptor class subfamily.</text>
</comment>
<evidence type="ECO:0000256" key="10">
    <source>
        <dbReference type="SAM" id="MobiDB-lite"/>
    </source>
</evidence>
<dbReference type="Pfam" id="PF00102">
    <property type="entry name" value="Y_phosphatase"/>
    <property type="match status" value="1"/>
</dbReference>
<evidence type="ECO:0000256" key="2">
    <source>
        <dbReference type="ARBA" id="ARBA00009649"/>
    </source>
</evidence>
<dbReference type="InterPro" id="IPR000387">
    <property type="entry name" value="Tyr_Pase_dom"/>
</dbReference>
<comment type="subcellular location">
    <subcellularLocation>
        <location evidence="1">Nucleus</location>
    </subcellularLocation>
</comment>
<keyword evidence="5" id="KW-0904">Protein phosphatase</keyword>
<evidence type="ECO:0000313" key="15">
    <source>
        <dbReference type="RefSeq" id="XP_021037432.1"/>
    </source>
</evidence>
<dbReference type="InterPro" id="IPR016130">
    <property type="entry name" value="Tyr_Pase_AS"/>
</dbReference>
<evidence type="ECO:0000313" key="16">
    <source>
        <dbReference type="RefSeq" id="XP_021037433.1"/>
    </source>
</evidence>
<dbReference type="RefSeq" id="XP_021037431.1">
    <property type="nucleotide sequence ID" value="XM_021181772.1"/>
</dbReference>
<dbReference type="SUPFAM" id="SSF52799">
    <property type="entry name" value="(Phosphotyrosine protein) phosphatases II"/>
    <property type="match status" value="1"/>
</dbReference>
<dbReference type="InterPro" id="IPR052074">
    <property type="entry name" value="NonRcpt_TyrProt_Phosphatase"/>
</dbReference>
<feature type="compositionally biased region" description="Basic residues" evidence="10">
    <location>
        <begin position="1"/>
        <end position="10"/>
    </location>
</feature>
<evidence type="ECO:0000259" key="11">
    <source>
        <dbReference type="PROSITE" id="PS50055"/>
    </source>
</evidence>
<comment type="function">
    <text evidence="8">Tyrosine-protein phosphatase targeted to sites of actin polymerization in response of varied extracellular stimuli. Has tyrosine phosphatase activity towards various tyrosyl phosphorylated substrates.</text>
</comment>
<dbReference type="PANTHER" id="PTHR46900:SF4">
    <property type="entry name" value="FERM AND PDZ DOMAIN CONTAINING 2"/>
    <property type="match status" value="1"/>
</dbReference>
<dbReference type="InterPro" id="IPR000242">
    <property type="entry name" value="PTP_cat"/>
</dbReference>
<evidence type="ECO:0000259" key="12">
    <source>
        <dbReference type="PROSITE" id="PS50056"/>
    </source>
</evidence>
<dbReference type="RefSeq" id="XP_021037433.1">
    <property type="nucleotide sequence ID" value="XM_021181774.1"/>
</dbReference>
<dbReference type="RefSeq" id="XP_021037432.1">
    <property type="nucleotide sequence ID" value="XM_021181773.1"/>
</dbReference>
<feature type="compositionally biased region" description="Polar residues" evidence="10">
    <location>
        <begin position="94"/>
        <end position="117"/>
    </location>
</feature>
<dbReference type="SMART" id="SM00194">
    <property type="entry name" value="PTPc"/>
    <property type="match status" value="1"/>
</dbReference>
<evidence type="ECO:0000256" key="3">
    <source>
        <dbReference type="ARBA" id="ARBA00013064"/>
    </source>
</evidence>
<dbReference type="GeneID" id="110309241"/>
<dbReference type="PROSITE" id="PS50056">
    <property type="entry name" value="TYR_PHOSPHATASE_2"/>
    <property type="match status" value="1"/>
</dbReference>
<feature type="domain" description="Tyrosine-protein phosphatase" evidence="11">
    <location>
        <begin position="165"/>
        <end position="418"/>
    </location>
</feature>
<dbReference type="Gene3D" id="3.90.190.10">
    <property type="entry name" value="Protein tyrosine phosphatase superfamily"/>
    <property type="match status" value="1"/>
</dbReference>